<sequence length="192" mass="21290">MLANGTPTPPHPVDGENVCGAAQSSLWPMNNLSALTQPTPQSVANRLRSIRKSRGWTLHDVESKSGGSIKAVVMGSYERGTRAISLARALELANLFAIPIADLLSDPTSGRDENLGFRRFDQRRIAKLLSEKDDEALRKLNRFLIAIAQRRGDWNGEILTLRSTDIDTLTLILEMSHTRLAEWLKEENIAFG</sequence>
<protein>
    <recommendedName>
        <fullName evidence="1">HTH cro/C1-type domain-containing protein</fullName>
    </recommendedName>
</protein>
<dbReference type="EMBL" id="JNSK01000068">
    <property type="protein sequence ID" value="KGA16358.1"/>
    <property type="molecule type" value="Genomic_DNA"/>
</dbReference>
<dbReference type="InterPro" id="IPR010982">
    <property type="entry name" value="Lambda_DNA-bd_dom_sf"/>
</dbReference>
<accession>A0A094SDU7</accession>
<dbReference type="SUPFAM" id="SSF47413">
    <property type="entry name" value="lambda repressor-like DNA-binding domains"/>
    <property type="match status" value="1"/>
</dbReference>
<proteinExistence type="predicted"/>
<dbReference type="AlphaFoldDB" id="A0A094SDU7"/>
<dbReference type="Gene3D" id="1.10.10.1930">
    <property type="match status" value="1"/>
</dbReference>
<dbReference type="GO" id="GO:0003677">
    <property type="term" value="F:DNA binding"/>
    <property type="evidence" value="ECO:0007669"/>
    <property type="project" value="InterPro"/>
</dbReference>
<reference evidence="2" key="1">
    <citation type="submission" date="2014-05" db="EMBL/GenBank/DDBJ databases">
        <title>Key roles for freshwater Actinobacteria revealed by deep metagenomic sequencing.</title>
        <authorList>
            <person name="Ghai R."/>
            <person name="Mizuno C.M."/>
            <person name="Picazo A."/>
            <person name="Camacho A."/>
            <person name="Rodriguez-Valera F."/>
        </authorList>
    </citation>
    <scope>NUCLEOTIDE SEQUENCE</scope>
</reference>
<dbReference type="Pfam" id="PF01381">
    <property type="entry name" value="HTH_3"/>
    <property type="match status" value="1"/>
</dbReference>
<dbReference type="GO" id="GO:0045892">
    <property type="term" value="P:negative regulation of DNA-templated transcription"/>
    <property type="evidence" value="ECO:0007669"/>
    <property type="project" value="InterPro"/>
</dbReference>
<dbReference type="InterPro" id="IPR038099">
    <property type="entry name" value="BldD-like_C_sf"/>
</dbReference>
<name>A0A094SDU7_9ZZZZ</name>
<dbReference type="Gene3D" id="1.10.260.40">
    <property type="entry name" value="lambda repressor-like DNA-binding domains"/>
    <property type="match status" value="1"/>
</dbReference>
<organism evidence="2">
    <name type="scientific">freshwater metagenome</name>
    <dbReference type="NCBI Taxonomy" id="449393"/>
    <lineage>
        <taxon>unclassified sequences</taxon>
        <taxon>metagenomes</taxon>
        <taxon>ecological metagenomes</taxon>
    </lineage>
</organism>
<gene>
    <name evidence="2" type="ORF">GM50_14730</name>
</gene>
<evidence type="ECO:0000259" key="1">
    <source>
        <dbReference type="PROSITE" id="PS50943"/>
    </source>
</evidence>
<feature type="domain" description="HTH cro/C1-type" evidence="1">
    <location>
        <begin position="47"/>
        <end position="103"/>
    </location>
</feature>
<dbReference type="SMART" id="SM00530">
    <property type="entry name" value="HTH_XRE"/>
    <property type="match status" value="1"/>
</dbReference>
<comment type="caution">
    <text evidence="2">The sequence shown here is derived from an EMBL/GenBank/DDBJ whole genome shotgun (WGS) entry which is preliminary data.</text>
</comment>
<dbReference type="InterPro" id="IPR001387">
    <property type="entry name" value="Cro/C1-type_HTH"/>
</dbReference>
<evidence type="ECO:0000313" key="2">
    <source>
        <dbReference type="EMBL" id="KGA16358.1"/>
    </source>
</evidence>
<dbReference type="PROSITE" id="PS50943">
    <property type="entry name" value="HTH_CROC1"/>
    <property type="match status" value="1"/>
</dbReference>
<dbReference type="Pfam" id="PF21179">
    <property type="entry name" value="BldD-like_C"/>
    <property type="match status" value="1"/>
</dbReference>
<dbReference type="CDD" id="cd00093">
    <property type="entry name" value="HTH_XRE"/>
    <property type="match status" value="1"/>
</dbReference>
<dbReference type="InterPro" id="IPR037664">
    <property type="entry name" value="BldD_C"/>
</dbReference>